<name>A0A5K7XIQ6_9BACT</name>
<accession>A0A5K7XIQ6</accession>
<evidence type="ECO:0000313" key="1">
    <source>
        <dbReference type="EMBL" id="BBO34861.1"/>
    </source>
</evidence>
<organism evidence="1 2">
    <name type="scientific">Lacipirellula parvula</name>
    <dbReference type="NCBI Taxonomy" id="2650471"/>
    <lineage>
        <taxon>Bacteria</taxon>
        <taxon>Pseudomonadati</taxon>
        <taxon>Planctomycetota</taxon>
        <taxon>Planctomycetia</taxon>
        <taxon>Pirellulales</taxon>
        <taxon>Lacipirellulaceae</taxon>
        <taxon>Lacipirellula</taxon>
    </lineage>
</organism>
<dbReference type="AlphaFoldDB" id="A0A5K7XIQ6"/>
<sequence>MRQPWRPRTSSGFPRRWESVNPTRLFATTPWQGLQAVRATPSPESRIL</sequence>
<reference evidence="2" key="1">
    <citation type="submission" date="2019-10" db="EMBL/GenBank/DDBJ databases">
        <title>Lacipirellula parvula gen. nov., sp. nov., representing a lineage of planctomycetes widespread in freshwater anoxic habitats, and description of the family Lacipirellulaceae.</title>
        <authorList>
            <person name="Dedysh S.N."/>
            <person name="Kulichevskaya I.S."/>
            <person name="Beletsky A.V."/>
            <person name="Rakitin A.L."/>
            <person name="Mardanov A.V."/>
            <person name="Ivanova A.A."/>
            <person name="Saltykova V.X."/>
            <person name="Rijpstra W.I.C."/>
            <person name="Sinninghe Damste J.S."/>
            <person name="Ravin N.V."/>
        </authorList>
    </citation>
    <scope>NUCLEOTIDE SEQUENCE [LARGE SCALE GENOMIC DNA]</scope>
    <source>
        <strain evidence="2">PX69</strain>
    </source>
</reference>
<evidence type="ECO:0000313" key="2">
    <source>
        <dbReference type="Proteomes" id="UP000326837"/>
    </source>
</evidence>
<dbReference type="EMBL" id="AP021861">
    <property type="protein sequence ID" value="BBO34861.1"/>
    <property type="molecule type" value="Genomic_DNA"/>
</dbReference>
<proteinExistence type="predicted"/>
<dbReference type="KEGG" id="lpav:PLANPX_4473"/>
<dbReference type="Proteomes" id="UP000326837">
    <property type="component" value="Chromosome"/>
</dbReference>
<gene>
    <name evidence="1" type="ORF">PLANPX_4473</name>
</gene>
<keyword evidence="2" id="KW-1185">Reference proteome</keyword>
<protein>
    <submittedName>
        <fullName evidence="1">Uncharacterized protein</fullName>
    </submittedName>
</protein>